<name>A0A2T7DSP6_9POAL</name>
<sequence length="192" mass="20757">MQSNTSHQRLTTFLEIHLRSIQVRRAKPPLLAIAGHGAARDPHVHGPPTSCSSSPSSQRHAPPRTPMSTAGTSARARQISSQSTAAAAPLTTPCRRRPITRAPTSANFSPRSPPWPRPEGYGALSRGGGSVRDVCVGEETAPARWWSPGWMAMGKRRSPATGIAITNRDPNKGYFVNTGVYHYIMPQFGSRL</sequence>
<protein>
    <submittedName>
        <fullName evidence="2">Uncharacterized protein</fullName>
    </submittedName>
</protein>
<gene>
    <name evidence="2" type="ORF">GQ55_5G521400</name>
</gene>
<reference evidence="2 3" key="1">
    <citation type="submission" date="2018-04" db="EMBL/GenBank/DDBJ databases">
        <title>WGS assembly of Panicum hallii var. hallii HAL2.</title>
        <authorList>
            <person name="Lovell J."/>
            <person name="Jenkins J."/>
            <person name="Lowry D."/>
            <person name="Mamidi S."/>
            <person name="Sreedasyam A."/>
            <person name="Weng X."/>
            <person name="Barry K."/>
            <person name="Bonette J."/>
            <person name="Campitelli B."/>
            <person name="Daum C."/>
            <person name="Gordon S."/>
            <person name="Gould B."/>
            <person name="Lipzen A."/>
            <person name="MacQueen A."/>
            <person name="Palacio-Mejia J."/>
            <person name="Plott C."/>
            <person name="Shakirov E."/>
            <person name="Shu S."/>
            <person name="Yoshinaga Y."/>
            <person name="Zane M."/>
            <person name="Rokhsar D."/>
            <person name="Grimwood J."/>
            <person name="Schmutz J."/>
            <person name="Juenger T."/>
        </authorList>
    </citation>
    <scope>NUCLEOTIDE SEQUENCE [LARGE SCALE GENOMIC DNA]</scope>
    <source>
        <strain evidence="3">cv. HAL2</strain>
    </source>
</reference>
<keyword evidence="3" id="KW-1185">Reference proteome</keyword>
<dbReference type="EMBL" id="CM009753">
    <property type="protein sequence ID" value="PUZ58595.1"/>
    <property type="molecule type" value="Genomic_DNA"/>
</dbReference>
<accession>A0A2T7DSP6</accession>
<dbReference type="AlphaFoldDB" id="A0A2T7DSP6"/>
<evidence type="ECO:0000313" key="2">
    <source>
        <dbReference type="EMBL" id="PUZ58595.1"/>
    </source>
</evidence>
<evidence type="ECO:0000256" key="1">
    <source>
        <dbReference type="SAM" id="MobiDB-lite"/>
    </source>
</evidence>
<dbReference type="Gramene" id="PUZ58595">
    <property type="protein sequence ID" value="PUZ58595"/>
    <property type="gene ID" value="GQ55_5G521400"/>
</dbReference>
<proteinExistence type="predicted"/>
<feature type="compositionally biased region" description="Low complexity" evidence="1">
    <location>
        <begin position="47"/>
        <end position="60"/>
    </location>
</feature>
<dbReference type="Proteomes" id="UP000244336">
    <property type="component" value="Chromosome 5"/>
</dbReference>
<feature type="region of interest" description="Disordered" evidence="1">
    <location>
        <begin position="38"/>
        <end position="118"/>
    </location>
</feature>
<evidence type="ECO:0000313" key="3">
    <source>
        <dbReference type="Proteomes" id="UP000244336"/>
    </source>
</evidence>
<organism evidence="2 3">
    <name type="scientific">Panicum hallii var. hallii</name>
    <dbReference type="NCBI Taxonomy" id="1504633"/>
    <lineage>
        <taxon>Eukaryota</taxon>
        <taxon>Viridiplantae</taxon>
        <taxon>Streptophyta</taxon>
        <taxon>Embryophyta</taxon>
        <taxon>Tracheophyta</taxon>
        <taxon>Spermatophyta</taxon>
        <taxon>Magnoliopsida</taxon>
        <taxon>Liliopsida</taxon>
        <taxon>Poales</taxon>
        <taxon>Poaceae</taxon>
        <taxon>PACMAD clade</taxon>
        <taxon>Panicoideae</taxon>
        <taxon>Panicodae</taxon>
        <taxon>Paniceae</taxon>
        <taxon>Panicinae</taxon>
        <taxon>Panicum</taxon>
        <taxon>Panicum sect. Panicum</taxon>
    </lineage>
</organism>